<feature type="domain" description="Cyclic nucleotide-binding" evidence="1">
    <location>
        <begin position="17"/>
        <end position="112"/>
    </location>
</feature>
<proteinExistence type="predicted"/>
<reference evidence="2 3" key="1">
    <citation type="submission" date="2018-03" db="EMBL/GenBank/DDBJ databases">
        <title>Genomic Encyclopedia of Archaeal and Bacterial Type Strains, Phase II (KMG-II): from individual species to whole genera.</title>
        <authorList>
            <person name="Goeker M."/>
        </authorList>
    </citation>
    <scope>NUCLEOTIDE SEQUENCE [LARGE SCALE GENOMIC DNA]</scope>
    <source>
        <strain evidence="2 3">DSM 28354</strain>
    </source>
</reference>
<dbReference type="Pfam" id="PF00027">
    <property type="entry name" value="cNMP_binding"/>
    <property type="match status" value="1"/>
</dbReference>
<sequence length="188" mass="22222">MEKLFQVIASIIVLNAELVDCLRKKVYRQEVKKGNYILDPSKVSDKMFFVESGLIRGFYIKEGKDITTGFMREGDFALSPISFFGNMPPFEYLETVEDCVFYVINRENLHYIYDNFAEFNKVGRFLVEDYYVRSETRTHFIRMNTGEEKYKFFLKNYSYVVNRISNQHIASFIGVTPETLSRIRAKKR</sequence>
<evidence type="ECO:0000313" key="2">
    <source>
        <dbReference type="EMBL" id="PRY34720.1"/>
    </source>
</evidence>
<keyword evidence="3" id="KW-1185">Reference proteome</keyword>
<protein>
    <submittedName>
        <fullName evidence="2">CRP-like cAMP-binding protein</fullName>
    </submittedName>
</protein>
<name>A0A2T0SMS6_9BACT</name>
<dbReference type="RefSeq" id="WP_106139324.1">
    <property type="nucleotide sequence ID" value="NZ_PVTE01000016.1"/>
</dbReference>
<dbReference type="EMBL" id="PVTE01000016">
    <property type="protein sequence ID" value="PRY34720.1"/>
    <property type="molecule type" value="Genomic_DNA"/>
</dbReference>
<dbReference type="InterPro" id="IPR018490">
    <property type="entry name" value="cNMP-bd_dom_sf"/>
</dbReference>
<dbReference type="Gene3D" id="2.60.120.10">
    <property type="entry name" value="Jelly Rolls"/>
    <property type="match status" value="1"/>
</dbReference>
<dbReference type="PROSITE" id="PS50042">
    <property type="entry name" value="CNMP_BINDING_3"/>
    <property type="match status" value="1"/>
</dbReference>
<dbReference type="InterPro" id="IPR000595">
    <property type="entry name" value="cNMP-bd_dom"/>
</dbReference>
<dbReference type="SUPFAM" id="SSF51206">
    <property type="entry name" value="cAMP-binding domain-like"/>
    <property type="match status" value="1"/>
</dbReference>
<organism evidence="2 3">
    <name type="scientific">Spirosoma oryzae</name>
    <dbReference type="NCBI Taxonomy" id="1469603"/>
    <lineage>
        <taxon>Bacteria</taxon>
        <taxon>Pseudomonadati</taxon>
        <taxon>Bacteroidota</taxon>
        <taxon>Cytophagia</taxon>
        <taxon>Cytophagales</taxon>
        <taxon>Cytophagaceae</taxon>
        <taxon>Spirosoma</taxon>
    </lineage>
</organism>
<evidence type="ECO:0000259" key="1">
    <source>
        <dbReference type="PROSITE" id="PS50042"/>
    </source>
</evidence>
<dbReference type="InterPro" id="IPR014710">
    <property type="entry name" value="RmlC-like_jellyroll"/>
</dbReference>
<dbReference type="AlphaFoldDB" id="A0A2T0SMS6"/>
<dbReference type="OrthoDB" id="680421at2"/>
<accession>A0A2T0SMS6</accession>
<evidence type="ECO:0000313" key="3">
    <source>
        <dbReference type="Proteomes" id="UP000238375"/>
    </source>
</evidence>
<dbReference type="CDD" id="cd00038">
    <property type="entry name" value="CAP_ED"/>
    <property type="match status" value="1"/>
</dbReference>
<dbReference type="Proteomes" id="UP000238375">
    <property type="component" value="Unassembled WGS sequence"/>
</dbReference>
<comment type="caution">
    <text evidence="2">The sequence shown here is derived from an EMBL/GenBank/DDBJ whole genome shotgun (WGS) entry which is preliminary data.</text>
</comment>
<gene>
    <name evidence="2" type="ORF">CLV58_116114</name>
</gene>